<dbReference type="KEGG" id="hco:LOKO_03313"/>
<evidence type="ECO:0000313" key="3">
    <source>
        <dbReference type="Proteomes" id="UP000063387"/>
    </source>
</evidence>
<accession>A0A109UN55</accession>
<reference evidence="2 3" key="1">
    <citation type="journal article" date="2016" name="Genome Announc.">
        <title>Draft Genome Sequence of 'Halomonas chromatireducens' Strain AGD 8-3, a Haloalkaliphilic Chromate- and Selenite-Reducing Gammaproteobacterium.</title>
        <authorList>
            <person name="Sharko F.S."/>
            <person name="Shapovalova A.A."/>
            <person name="Tsygankova S.V."/>
            <person name="Komova A.V."/>
            <person name="Boulygina E.S."/>
            <person name="Teslyuk A.B."/>
            <person name="Gotovtsev P.M."/>
            <person name="Namsaraev Z.B."/>
            <person name="Khijniak T.V."/>
            <person name="Nedoluzhko A.V."/>
            <person name="Vasilov R.G."/>
        </authorList>
    </citation>
    <scope>NUCLEOTIDE SEQUENCE [LARGE SCALE GENOMIC DNA]</scope>
    <source>
        <strain evidence="2 3">AGD 8-3</strain>
    </source>
</reference>
<keyword evidence="1" id="KW-0812">Transmembrane</keyword>
<keyword evidence="3" id="KW-1185">Reference proteome</keyword>
<dbReference type="EMBL" id="CP014226">
    <property type="protein sequence ID" value="AMD02358.1"/>
    <property type="molecule type" value="Genomic_DNA"/>
</dbReference>
<dbReference type="Proteomes" id="UP000063387">
    <property type="component" value="Chromosome"/>
</dbReference>
<evidence type="ECO:0000313" key="2">
    <source>
        <dbReference type="EMBL" id="AMD02358.1"/>
    </source>
</evidence>
<proteinExistence type="predicted"/>
<dbReference type="AlphaFoldDB" id="A0A109UN55"/>
<keyword evidence="1" id="KW-0472">Membrane</keyword>
<sequence length="193" mass="21848">MREKPAEQHSNEKDSQRARRQRFKLLALIAIFAIPVATAWIMVEWRIGIPEQRTAHGELAPAVPALANWPLVEPLEALEPGDWILAFDCSTQCEALADQWWRLHRALGREAPRVSRLRIGGDGPALPGESVAQWTHTPEWHSPGRVWLVDPRGEAVLTYAREVELRGVMDDISHLLRMNPEKRAAPELEVGNR</sequence>
<organism evidence="2 3">
    <name type="scientific">Halomonas chromatireducens</name>
    <dbReference type="NCBI Taxonomy" id="507626"/>
    <lineage>
        <taxon>Bacteria</taxon>
        <taxon>Pseudomonadati</taxon>
        <taxon>Pseudomonadota</taxon>
        <taxon>Gammaproteobacteria</taxon>
        <taxon>Oceanospirillales</taxon>
        <taxon>Halomonadaceae</taxon>
        <taxon>Halomonas</taxon>
    </lineage>
</organism>
<evidence type="ECO:0008006" key="4">
    <source>
        <dbReference type="Google" id="ProtNLM"/>
    </source>
</evidence>
<dbReference type="RefSeq" id="WP_235588891.1">
    <property type="nucleotide sequence ID" value="NZ_CP014226.1"/>
</dbReference>
<gene>
    <name evidence="2" type="ORF">LOKO_03313</name>
</gene>
<feature type="transmembrane region" description="Helical" evidence="1">
    <location>
        <begin position="25"/>
        <end position="43"/>
    </location>
</feature>
<keyword evidence="1" id="KW-1133">Transmembrane helix</keyword>
<dbReference type="STRING" id="507626.LOKO_03313"/>
<reference evidence="2 3" key="2">
    <citation type="submission" date="2016-02" db="EMBL/GenBank/DDBJ databases">
        <authorList>
            <person name="Wen L."/>
            <person name="He K."/>
            <person name="Yang H."/>
        </authorList>
    </citation>
    <scope>NUCLEOTIDE SEQUENCE [LARGE SCALE GENOMIC DNA]</scope>
    <source>
        <strain evidence="2 3">AGD 8-3</strain>
    </source>
</reference>
<evidence type="ECO:0000256" key="1">
    <source>
        <dbReference type="SAM" id="Phobius"/>
    </source>
</evidence>
<protein>
    <recommendedName>
        <fullName evidence="4">Thioredoxin domain-containing protein</fullName>
    </recommendedName>
</protein>
<name>A0A109UN55_9GAMM</name>
<dbReference type="PATRIC" id="fig|507626.3.peg.3309"/>